<protein>
    <submittedName>
        <fullName evidence="3">(African queen) hypothetical protein</fullName>
    </submittedName>
</protein>
<dbReference type="OrthoDB" id="7477923at2759"/>
<feature type="domain" description="Pre-C2HC" evidence="2">
    <location>
        <begin position="228"/>
        <end position="296"/>
    </location>
</feature>
<reference evidence="3" key="1">
    <citation type="submission" date="2021-09" db="EMBL/GenBank/DDBJ databases">
        <authorList>
            <person name="Martin H S."/>
        </authorList>
    </citation>
    <scope>NUCLEOTIDE SEQUENCE</scope>
</reference>
<dbReference type="Pfam" id="PF07530">
    <property type="entry name" value="PRE_C2HC"/>
    <property type="match status" value="1"/>
</dbReference>
<feature type="compositionally biased region" description="Low complexity" evidence="1">
    <location>
        <begin position="108"/>
        <end position="123"/>
    </location>
</feature>
<evidence type="ECO:0000313" key="4">
    <source>
        <dbReference type="Proteomes" id="UP000789524"/>
    </source>
</evidence>
<name>A0A8J2R0B0_9NEOP</name>
<comment type="caution">
    <text evidence="3">The sequence shown here is derived from an EMBL/GenBank/DDBJ whole genome shotgun (WGS) entry which is preliminary data.</text>
</comment>
<dbReference type="AlphaFoldDB" id="A0A8J2R0B0"/>
<evidence type="ECO:0000313" key="3">
    <source>
        <dbReference type="EMBL" id="CAG9574777.1"/>
    </source>
</evidence>
<dbReference type="Proteomes" id="UP000789524">
    <property type="component" value="Unassembled WGS sequence"/>
</dbReference>
<evidence type="ECO:0000259" key="2">
    <source>
        <dbReference type="SMART" id="SM00596"/>
    </source>
</evidence>
<accession>A0A8J2R0B0</accession>
<dbReference type="InterPro" id="IPR006579">
    <property type="entry name" value="Pre_C2HC_dom"/>
</dbReference>
<gene>
    <name evidence="3" type="ORF">DCHRY22_LOCUS10979</name>
</gene>
<proteinExistence type="predicted"/>
<evidence type="ECO:0000256" key="1">
    <source>
        <dbReference type="SAM" id="MobiDB-lite"/>
    </source>
</evidence>
<organism evidence="3 4">
    <name type="scientific">Danaus chrysippus</name>
    <name type="common">African queen</name>
    <dbReference type="NCBI Taxonomy" id="151541"/>
    <lineage>
        <taxon>Eukaryota</taxon>
        <taxon>Metazoa</taxon>
        <taxon>Ecdysozoa</taxon>
        <taxon>Arthropoda</taxon>
        <taxon>Hexapoda</taxon>
        <taxon>Insecta</taxon>
        <taxon>Pterygota</taxon>
        <taxon>Neoptera</taxon>
        <taxon>Endopterygota</taxon>
        <taxon>Lepidoptera</taxon>
        <taxon>Glossata</taxon>
        <taxon>Ditrysia</taxon>
        <taxon>Papilionoidea</taxon>
        <taxon>Nymphalidae</taxon>
        <taxon>Danainae</taxon>
        <taxon>Danaini</taxon>
        <taxon>Danaina</taxon>
        <taxon>Danaus</taxon>
        <taxon>Anosia</taxon>
    </lineage>
</organism>
<feature type="region of interest" description="Disordered" evidence="1">
    <location>
        <begin position="30"/>
        <end position="143"/>
    </location>
</feature>
<keyword evidence="4" id="KW-1185">Reference proteome</keyword>
<dbReference type="SMART" id="SM00596">
    <property type="entry name" value="PRE_C2HC"/>
    <property type="match status" value="1"/>
</dbReference>
<dbReference type="EMBL" id="CAKASE010000073">
    <property type="protein sequence ID" value="CAG9574777.1"/>
    <property type="molecule type" value="Genomic_DNA"/>
</dbReference>
<sequence>MGDHNSGRLEALLAFFIKKFPDAYREFTEVNPEIKPTNFDTDSPASPDCPKSNPCDMDCSPIGSEAETDSTPSSSDAEEENDGFKPVLTKSGKRKAAKSLKAPPPTKKPLTPAAAGAAARAPADTPVSAPTGLPGSAPKTFTKYPPPLYIRTNKSWNSISSLLNDKKIKYVSARNAQAGIKVTAATPNDHRALSAMLRLQKLEYHTYALPEERRLTVVIKGLPAEIPIDEIKEDLKSQNLPVLEVHRMHKPNKKPFDMVLVPLSLTREGKEIFNIASVCQLFGLTIEPPLNRLAPGQCHS</sequence>